<dbReference type="InterPro" id="IPR015421">
    <property type="entry name" value="PyrdxlP-dep_Trfase_major"/>
</dbReference>
<keyword evidence="9" id="KW-0812">Transmembrane</keyword>
<sequence length="651" mass="70072">MGSLTDIRSSPSLDVLPYGRLGHEIAPDTAASDIRRLLKPDTKPHHNLGSFVTTALDSHGEQLLLENYAKNLACRHEYPGIDELHSRCVSILGDLWGVSAAGAPVGSAVSGSSEAIFLGILAMKKRWMAGRTDRDTPREPNIIVGSHAHVAVPNGASACDVQVRSLQVSASSSFVVDPSKLEALIDDGTIGIVLIMGSTYTGHFDPVKDVGVMLDKHEASTGRNIMVHVDAASGGFVAPFLGKNGGCTQWDFSNPRVASINASGHKFGLATASVGWVLWRDRTCLPESMVHSSDYLMGQNESVTLSYSQPAHGVVLQYYHLARLGRLGYERIIKEVFQRAVDLGRLLEKTGLFECVDGVYRGPLDSVATKTQQEATAASRSSGLPLVVFRLQPGVKRQFSGLDEQWISHGLMQRGFSVPSRLDAARTNIEETPAMAFPRTSTMSPRCWSRHGTSRIGSVVLPMSSRRRAACTKSSSHASSPTSPSPSSCTPKPCPKSTPSPTSLDFWSSPSTWRRAGLNTTRCLVGCTFGDFSAMWFLQSFHPELGTGATMAIAMASGLASSMTLETVLLRLGRDRLSWGVAARTAAGMSLISMLTMEAASNAVDFHLTGGQVRFDDPVFWVAAVVAMGAGFLAPLPYNYLRLRKYGKACH</sequence>
<dbReference type="SUPFAM" id="SSF53383">
    <property type="entry name" value="PLP-dependent transferases"/>
    <property type="match status" value="1"/>
</dbReference>
<feature type="compositionally biased region" description="Low complexity" evidence="8">
    <location>
        <begin position="471"/>
        <end position="491"/>
    </location>
</feature>
<dbReference type="Proteomes" id="UP000044602">
    <property type="component" value="Unassembled WGS sequence"/>
</dbReference>
<feature type="region of interest" description="Disordered" evidence="8">
    <location>
        <begin position="470"/>
        <end position="506"/>
    </location>
</feature>
<comment type="catalytic activity">
    <reaction evidence="6">
        <text>L-glutamate + H(+) = 4-aminobutanoate + CO2</text>
        <dbReference type="Rhea" id="RHEA:17785"/>
        <dbReference type="ChEBI" id="CHEBI:15378"/>
        <dbReference type="ChEBI" id="CHEBI:16526"/>
        <dbReference type="ChEBI" id="CHEBI:29985"/>
        <dbReference type="ChEBI" id="CHEBI:59888"/>
        <dbReference type="EC" id="4.1.1.15"/>
    </reaction>
</comment>
<keyword evidence="4 7" id="KW-0663">Pyridoxal phosphate</keyword>
<evidence type="ECO:0000256" key="3">
    <source>
        <dbReference type="ARBA" id="ARBA00012421"/>
    </source>
</evidence>
<dbReference type="EC" id="4.1.1.15" evidence="3"/>
<evidence type="ECO:0000313" key="14">
    <source>
        <dbReference type="Proteomes" id="UP000045706"/>
    </source>
</evidence>
<feature type="domain" description="DUF4396" evidence="10">
    <location>
        <begin position="512"/>
        <end position="648"/>
    </location>
</feature>
<name>A0A0G4KFZ1_VERLO</name>
<dbReference type="Gene3D" id="3.40.640.10">
    <property type="entry name" value="Type I PLP-dependent aspartate aminotransferase-like (Major domain)"/>
    <property type="match status" value="1"/>
</dbReference>
<keyword evidence="13" id="KW-1185">Reference proteome</keyword>
<comment type="similarity">
    <text evidence="2">Belongs to the group II decarboxylase family.</text>
</comment>
<dbReference type="InterPro" id="IPR010107">
    <property type="entry name" value="Glutamate_decarboxylase"/>
</dbReference>
<dbReference type="EMBL" id="CVQI01009224">
    <property type="protein sequence ID" value="CRK18697.1"/>
    <property type="molecule type" value="Genomic_DNA"/>
</dbReference>
<dbReference type="Proteomes" id="UP000045706">
    <property type="component" value="Unassembled WGS sequence"/>
</dbReference>
<gene>
    <name evidence="11" type="ORF">BN1708_009298</name>
    <name evidence="12" type="ORF">BN1723_011661</name>
</gene>
<evidence type="ECO:0000256" key="6">
    <source>
        <dbReference type="ARBA" id="ARBA00048868"/>
    </source>
</evidence>
<evidence type="ECO:0000256" key="1">
    <source>
        <dbReference type="ARBA" id="ARBA00001933"/>
    </source>
</evidence>
<dbReference type="Pfam" id="PF14342">
    <property type="entry name" value="DUF4396"/>
    <property type="match status" value="1"/>
</dbReference>
<feature type="transmembrane region" description="Helical" evidence="9">
    <location>
        <begin position="619"/>
        <end position="638"/>
    </location>
</feature>
<evidence type="ECO:0000259" key="10">
    <source>
        <dbReference type="Pfam" id="PF14342"/>
    </source>
</evidence>
<evidence type="ECO:0000313" key="11">
    <source>
        <dbReference type="EMBL" id="CRJ88661.1"/>
    </source>
</evidence>
<dbReference type="AlphaFoldDB" id="A0A0G4KFZ1"/>
<evidence type="ECO:0000256" key="9">
    <source>
        <dbReference type="SAM" id="Phobius"/>
    </source>
</evidence>
<dbReference type="GO" id="GO:0004351">
    <property type="term" value="F:glutamate decarboxylase activity"/>
    <property type="evidence" value="ECO:0007669"/>
    <property type="project" value="UniProtKB-EC"/>
</dbReference>
<dbReference type="PANTHER" id="PTHR43321">
    <property type="entry name" value="GLUTAMATE DECARBOXYLASE"/>
    <property type="match status" value="1"/>
</dbReference>
<organism evidence="11 13">
    <name type="scientific">Verticillium longisporum</name>
    <name type="common">Verticillium dahliae var. longisporum</name>
    <dbReference type="NCBI Taxonomy" id="100787"/>
    <lineage>
        <taxon>Eukaryota</taxon>
        <taxon>Fungi</taxon>
        <taxon>Dikarya</taxon>
        <taxon>Ascomycota</taxon>
        <taxon>Pezizomycotina</taxon>
        <taxon>Sordariomycetes</taxon>
        <taxon>Hypocreomycetidae</taxon>
        <taxon>Glomerellales</taxon>
        <taxon>Plectosphaerellaceae</taxon>
        <taxon>Verticillium</taxon>
    </lineage>
</organism>
<feature type="modified residue" description="N6-(pyridoxal phosphate)lysine" evidence="7">
    <location>
        <position position="266"/>
    </location>
</feature>
<evidence type="ECO:0000256" key="5">
    <source>
        <dbReference type="ARBA" id="ARBA00023239"/>
    </source>
</evidence>
<dbReference type="GO" id="GO:0030170">
    <property type="term" value="F:pyridoxal phosphate binding"/>
    <property type="evidence" value="ECO:0007669"/>
    <property type="project" value="InterPro"/>
</dbReference>
<dbReference type="Pfam" id="PF00282">
    <property type="entry name" value="Pyridoxal_deC"/>
    <property type="match status" value="1"/>
</dbReference>
<evidence type="ECO:0000256" key="2">
    <source>
        <dbReference type="ARBA" id="ARBA00009533"/>
    </source>
</evidence>
<comment type="cofactor">
    <cofactor evidence="1 7">
        <name>pyridoxal 5'-phosphate</name>
        <dbReference type="ChEBI" id="CHEBI:597326"/>
    </cofactor>
</comment>
<accession>A0A0G4KFZ1</accession>
<feature type="transmembrane region" description="Helical" evidence="9">
    <location>
        <begin position="577"/>
        <end position="599"/>
    </location>
</feature>
<keyword evidence="9" id="KW-1133">Transmembrane helix</keyword>
<dbReference type="InterPro" id="IPR015424">
    <property type="entry name" value="PyrdxlP-dep_Trfase"/>
</dbReference>
<evidence type="ECO:0000256" key="7">
    <source>
        <dbReference type="PIRSR" id="PIRSR602129-50"/>
    </source>
</evidence>
<keyword evidence="9" id="KW-0472">Membrane</keyword>
<proteinExistence type="inferred from homology"/>
<feature type="transmembrane region" description="Helical" evidence="9">
    <location>
        <begin position="545"/>
        <end position="565"/>
    </location>
</feature>
<dbReference type="PANTHER" id="PTHR43321:SF3">
    <property type="entry name" value="GLUTAMATE DECARBOXYLASE"/>
    <property type="match status" value="1"/>
</dbReference>
<dbReference type="GO" id="GO:0006538">
    <property type="term" value="P:L-glutamate catabolic process"/>
    <property type="evidence" value="ECO:0007669"/>
    <property type="project" value="TreeGrafter"/>
</dbReference>
<dbReference type="GO" id="GO:0005829">
    <property type="term" value="C:cytosol"/>
    <property type="evidence" value="ECO:0007669"/>
    <property type="project" value="TreeGrafter"/>
</dbReference>
<dbReference type="STRING" id="100787.A0A0G4KFZ1"/>
<keyword evidence="5" id="KW-0456">Lyase</keyword>
<reference evidence="13 14" key="1">
    <citation type="submission" date="2015-05" db="EMBL/GenBank/DDBJ databases">
        <authorList>
            <person name="Fogelqvist Johan"/>
        </authorList>
    </citation>
    <scope>NUCLEOTIDE SEQUENCE [LARGE SCALE GENOMIC DNA]</scope>
    <source>
        <strain evidence="11">VL1</strain>
        <strain evidence="12">VL2</strain>
    </source>
</reference>
<dbReference type="InterPro" id="IPR002129">
    <property type="entry name" value="PyrdxlP-dep_de-COase"/>
</dbReference>
<protein>
    <recommendedName>
        <fullName evidence="3">glutamate decarboxylase</fullName>
        <ecNumber evidence="3">4.1.1.15</ecNumber>
    </recommendedName>
</protein>
<evidence type="ECO:0000256" key="4">
    <source>
        <dbReference type="ARBA" id="ARBA00022898"/>
    </source>
</evidence>
<evidence type="ECO:0000256" key="8">
    <source>
        <dbReference type="SAM" id="MobiDB-lite"/>
    </source>
</evidence>
<evidence type="ECO:0000313" key="12">
    <source>
        <dbReference type="EMBL" id="CRK18697.1"/>
    </source>
</evidence>
<evidence type="ECO:0000313" key="13">
    <source>
        <dbReference type="Proteomes" id="UP000044602"/>
    </source>
</evidence>
<dbReference type="InterPro" id="IPR025509">
    <property type="entry name" value="DUF4396"/>
</dbReference>
<dbReference type="EMBL" id="CVQH01000669">
    <property type="protein sequence ID" value="CRJ88661.1"/>
    <property type="molecule type" value="Genomic_DNA"/>
</dbReference>